<dbReference type="EMBL" id="FMUH01000004">
    <property type="protein sequence ID" value="SCX51741.1"/>
    <property type="molecule type" value="Genomic_DNA"/>
</dbReference>
<dbReference type="Gene3D" id="1.10.3130.20">
    <property type="entry name" value="Phycobilisome linker domain"/>
    <property type="match status" value="1"/>
</dbReference>
<dbReference type="InterPro" id="IPR036505">
    <property type="entry name" value="Amidase/PGRP_sf"/>
</dbReference>
<dbReference type="InterPro" id="IPR002502">
    <property type="entry name" value="Amidase_domain"/>
</dbReference>
<feature type="domain" description="Peptidoglycan recognition protein family" evidence="5">
    <location>
        <begin position="197"/>
        <end position="345"/>
    </location>
</feature>
<dbReference type="GO" id="GO:0008745">
    <property type="term" value="F:N-acetylmuramoyl-L-alanine amidase activity"/>
    <property type="evidence" value="ECO:0007669"/>
    <property type="project" value="InterPro"/>
</dbReference>
<feature type="signal peptide" evidence="3">
    <location>
        <begin position="1"/>
        <end position="25"/>
    </location>
</feature>
<gene>
    <name evidence="6" type="ORF">SAMN03159343_2621</name>
</gene>
<sequence length="601" mass="64230">MRRTLGGITAFLAFTGGLLVLPVYAAPAPAPEPVETSTEQVEMGSVDAPAPDAEVQEGTTEPVGGVSPVEPTLTVSQTDTAEFSLVGVTWAYDAAVTGTVVQIRVQDEAGAWGDWTAVTVEDSDQNTGTDSGAPRRGGTAPLWTGASHGVEAELVTASGAQPVDVTLDLVDPGTSDADDSLTAPDIQDTADAATAMPDVYSRAQWGADETIRTWDPEYAPTIKAATLHHTADTNNYTADQVPAMMRSIYRYHTVSRGWGDIGYNVIVDKFGRLWEGRYGGLASTVIGAHAGGFNTSTFGVSMLGNYDTTPAPQAMVNAVEAIIAWKFSLYGVNPSGTTVLTSSGGGTSKYAAGQRVTLPTIFGHRDVGSTTCPGQYGYARLPEIRSAVAAQVSASPYVRALYRDMMTRDPDDGGLMMWSTALANGSLDRRGATTGFATSLEYRRLIITQAYVQVLGRGPDPSGMDTWLQQLSLGNVRLDNLRPTLMASAEFYLRGGSSDAAFVNNMYQAALGRSAGSNEVSHWAYVRRQVGPEPVIQAIWGSPEAGMRRVDQAYQYYLGRAAGVSEQQYWLPVVMGSGDERLREEVTVSQEYFLRAQSRFP</sequence>
<evidence type="ECO:0000256" key="1">
    <source>
        <dbReference type="ARBA" id="ARBA00007553"/>
    </source>
</evidence>
<feature type="chain" id="PRO_5011568267" evidence="3">
    <location>
        <begin position="26"/>
        <end position="601"/>
    </location>
</feature>
<comment type="similarity">
    <text evidence="1">Belongs to the N-acetylmuramoyl-L-alanine amidase 2 family.</text>
</comment>
<dbReference type="GO" id="GO:0008270">
    <property type="term" value="F:zinc ion binding"/>
    <property type="evidence" value="ECO:0007669"/>
    <property type="project" value="InterPro"/>
</dbReference>
<protein>
    <submittedName>
        <fullName evidence="6">Uncharacterized conserved protein, contains LGFP repeats</fullName>
    </submittedName>
</protein>
<accession>A0A1G4YDY5</accession>
<organism evidence="6 7">
    <name type="scientific">Klenkia marina</name>
    <dbReference type="NCBI Taxonomy" id="1960309"/>
    <lineage>
        <taxon>Bacteria</taxon>
        <taxon>Bacillati</taxon>
        <taxon>Actinomycetota</taxon>
        <taxon>Actinomycetes</taxon>
        <taxon>Geodermatophilales</taxon>
        <taxon>Geodermatophilaceae</taxon>
        <taxon>Klenkia</taxon>
    </lineage>
</organism>
<keyword evidence="3" id="KW-0732">Signal</keyword>
<proteinExistence type="inferred from homology"/>
<evidence type="ECO:0000259" key="5">
    <source>
        <dbReference type="SMART" id="SM00701"/>
    </source>
</evidence>
<name>A0A1G4YDY5_9ACTN</name>
<dbReference type="AlphaFoldDB" id="A0A1G4YDY5"/>
<dbReference type="SMART" id="SM00644">
    <property type="entry name" value="Ami_2"/>
    <property type="match status" value="1"/>
</dbReference>
<dbReference type="PANTHER" id="PTHR11022:SF41">
    <property type="entry name" value="PEPTIDOGLYCAN-RECOGNITION PROTEIN LC-RELATED"/>
    <property type="match status" value="1"/>
</dbReference>
<reference evidence="7" key="1">
    <citation type="submission" date="2016-10" db="EMBL/GenBank/DDBJ databases">
        <authorList>
            <person name="Varghese N."/>
            <person name="Submissions S."/>
        </authorList>
    </citation>
    <scope>NUCLEOTIDE SEQUENCE [LARGE SCALE GENOMIC DNA]</scope>
    <source>
        <strain evidence="7">DSM 45722</strain>
    </source>
</reference>
<dbReference type="RefSeq" id="WP_207798476.1">
    <property type="nucleotide sequence ID" value="NZ_FMUH01000004.1"/>
</dbReference>
<dbReference type="SUPFAM" id="SSF55846">
    <property type="entry name" value="N-acetylmuramoyl-L-alanine amidase-like"/>
    <property type="match status" value="1"/>
</dbReference>
<dbReference type="InterPro" id="IPR025282">
    <property type="entry name" value="DUF4214"/>
</dbReference>
<dbReference type="Proteomes" id="UP000198981">
    <property type="component" value="Unassembled WGS sequence"/>
</dbReference>
<dbReference type="PANTHER" id="PTHR11022">
    <property type="entry name" value="PEPTIDOGLYCAN RECOGNITION PROTEIN"/>
    <property type="match status" value="1"/>
</dbReference>
<keyword evidence="7" id="KW-1185">Reference proteome</keyword>
<evidence type="ECO:0000313" key="6">
    <source>
        <dbReference type="EMBL" id="SCX51741.1"/>
    </source>
</evidence>
<evidence type="ECO:0000259" key="4">
    <source>
        <dbReference type="SMART" id="SM00644"/>
    </source>
</evidence>
<feature type="domain" description="N-acetylmuramoyl-L-alanine amidase" evidence="4">
    <location>
        <begin position="213"/>
        <end position="374"/>
    </location>
</feature>
<dbReference type="Pfam" id="PF13946">
    <property type="entry name" value="DUF4214"/>
    <property type="match status" value="2"/>
</dbReference>
<dbReference type="STRING" id="1960309.SAMN03159343_2621"/>
<evidence type="ECO:0000256" key="2">
    <source>
        <dbReference type="SAM" id="MobiDB-lite"/>
    </source>
</evidence>
<feature type="region of interest" description="Disordered" evidence="2">
    <location>
        <begin position="52"/>
        <end position="71"/>
    </location>
</feature>
<dbReference type="Pfam" id="PF01510">
    <property type="entry name" value="Amidase_2"/>
    <property type="match status" value="1"/>
</dbReference>
<dbReference type="SMART" id="SM00701">
    <property type="entry name" value="PGRP"/>
    <property type="match status" value="1"/>
</dbReference>
<evidence type="ECO:0000256" key="3">
    <source>
        <dbReference type="SAM" id="SignalP"/>
    </source>
</evidence>
<dbReference type="CDD" id="cd06583">
    <property type="entry name" value="PGRP"/>
    <property type="match status" value="1"/>
</dbReference>
<dbReference type="InterPro" id="IPR038255">
    <property type="entry name" value="PBS_linker_sf"/>
</dbReference>
<evidence type="ECO:0000313" key="7">
    <source>
        <dbReference type="Proteomes" id="UP000198981"/>
    </source>
</evidence>
<dbReference type="GO" id="GO:0009253">
    <property type="term" value="P:peptidoglycan catabolic process"/>
    <property type="evidence" value="ECO:0007669"/>
    <property type="project" value="InterPro"/>
</dbReference>
<dbReference type="Gene3D" id="3.40.80.10">
    <property type="entry name" value="Peptidoglycan recognition protein-like"/>
    <property type="match status" value="1"/>
</dbReference>
<dbReference type="InterPro" id="IPR015510">
    <property type="entry name" value="PGRP"/>
</dbReference>
<dbReference type="InterPro" id="IPR006619">
    <property type="entry name" value="PGRP_domain_met/bac"/>
</dbReference>